<name>A0A7X5KLK2_9FIRM</name>
<dbReference type="RefSeq" id="WP_162369512.1">
    <property type="nucleotide sequence ID" value="NZ_JAAEEH010000006.1"/>
</dbReference>
<protein>
    <submittedName>
        <fullName evidence="1">Uncharacterized protein</fullName>
    </submittedName>
</protein>
<evidence type="ECO:0000313" key="1">
    <source>
        <dbReference type="EMBL" id="NDL66784.1"/>
    </source>
</evidence>
<accession>A0A7X5KLK2</accession>
<evidence type="ECO:0000313" key="2">
    <source>
        <dbReference type="Proteomes" id="UP000461585"/>
    </source>
</evidence>
<dbReference type="AlphaFoldDB" id="A0A7X5KLK2"/>
<reference evidence="1 2" key="1">
    <citation type="submission" date="2020-01" db="EMBL/GenBank/DDBJ databases">
        <title>Anaeroalcalibacter tamaniensis gen. nov., sp. nov., moderately halophilic strictly anaerobic fermenter bacterium from mud volcano of Taman peninsula.</title>
        <authorList>
            <person name="Frolova A."/>
            <person name="Merkel A.Y."/>
            <person name="Slobodkin A.I."/>
        </authorList>
    </citation>
    <scope>NUCLEOTIDE SEQUENCE [LARGE SCALE GENOMIC DNA]</scope>
    <source>
        <strain evidence="1 2">F-3ap</strain>
    </source>
</reference>
<dbReference type="EMBL" id="JAAEEH010000006">
    <property type="protein sequence ID" value="NDL66784.1"/>
    <property type="molecule type" value="Genomic_DNA"/>
</dbReference>
<keyword evidence="2" id="KW-1185">Reference proteome</keyword>
<comment type="caution">
    <text evidence="1">The sequence shown here is derived from an EMBL/GenBank/DDBJ whole genome shotgun (WGS) entry which is preliminary data.</text>
</comment>
<organism evidence="1 2">
    <name type="scientific">Anaerotalea alkaliphila</name>
    <dbReference type="NCBI Taxonomy" id="2662126"/>
    <lineage>
        <taxon>Bacteria</taxon>
        <taxon>Bacillati</taxon>
        <taxon>Bacillota</taxon>
        <taxon>Clostridia</taxon>
        <taxon>Eubacteriales</taxon>
        <taxon>Anaerotalea</taxon>
    </lineage>
</organism>
<gene>
    <name evidence="1" type="ORF">GXN74_03370</name>
</gene>
<proteinExistence type="predicted"/>
<sequence>MEAYRWKKKNLLLLLVLPLLLAVLTGTVQGETRRIVLDPPPTLVGGMEIIECPTCGTILGTQEHFWTVSGDGSNPHTPDGYTYTYDYTLRSEEPCPKCAATAAVAGGAWVLQETETFWKRDGEGWIERPEGDVLETAYNGGTHGTGYRDTHRVSYENNRLAVEGHYIVLTAPGRLGERQVLVYDASLSVSAENAPSSIAPGERVEIQASGSRTSRILESEEGYTDGEPAGKVTMYFSNESKGNYIGSLFAPLNEQVADNYDHSILIGKTIPENSATFSATAPEYRPELNDLYLTVLQEVLPSYGWVQVYKEYHYVWSQDGIAAIPPAARDPLDPVEQVEDRGPSDVSGEDVTDIKTAAVVGVAAAVAALAGAGASLGGGEAAPKEDPRQKKGDYRMVVHKTFGDTIVHGKTDQFIAARIESRNGQTGAWAFDAARTGALSATLTQAQGLGLYPPPSIPPAPGKGNVIMLSNESPTETQATMTFTFAAPDGGFFQRKMTFKLEGAPAIQLESDKVWFLEGDYAPFELKCRLVGYDASKHNIVLDGMDRDIRLEMAKDAQGEDVVRITPASGVFDHWDKQAFVYPYPCSIAYEDKTTFEKTAKADFVVNLCHEGIGLATKHVEKVTKIDELPEKLELYAFTEAESFRRTEKMVRLPLTVARWDDKGRRLEYDTDAAGTLQLEYTVDLHSDQLKTTAAQMEAIRAMKDARLRTTPVHERDLQYHAEMKPAVFGTITTGETEPGMAPFPILLTISLPGGRYPALVLKGSFNPVCDWEKIVRWFFDYPSGTFAATQMKVGDPEVYVEGLQFIENRVFSFKNVPFGTTTDQNHYEDGVIASTTHKRVRSVVLRDSDIPTGIGDYMKAQSLVHELTHAVEHKKMGSAWTMVAGKAGHERHAYFLQYASDAMRELALAERGVDVEDNVSTAIASMHRVYNTPNNTEEPRKLSWFGSRIPTQHELFQTYVEEWLQMGSGMAAGRVGEVLSRMYYPGALKNSTRNYPAAFEVQTGPLKGSKFLLSWGNGSLGKFTVLHKDYQFNVIRPLRWTGGLSLQATLEVVDKLTLGGMGTGSAKRGRDTFKVTLTAAETLAADRPEYPVVSGFSAQWKLEGGNDEHSIAAPAVRNGQMTTALVKTDNDTLKFD</sequence>
<dbReference type="Proteomes" id="UP000461585">
    <property type="component" value="Unassembled WGS sequence"/>
</dbReference>